<name>A0A4Q2TC62_9ACTN</name>
<dbReference type="Proteomes" id="UP000291101">
    <property type="component" value="Unassembled WGS sequence"/>
</dbReference>
<keyword evidence="3" id="KW-1185">Reference proteome</keyword>
<dbReference type="OrthoDB" id="3749066at2"/>
<dbReference type="AlphaFoldDB" id="A0A4Q2TC62"/>
<evidence type="ECO:0000256" key="1">
    <source>
        <dbReference type="SAM" id="MobiDB-lite"/>
    </source>
</evidence>
<feature type="compositionally biased region" description="Basic and acidic residues" evidence="1">
    <location>
        <begin position="166"/>
        <end position="215"/>
    </location>
</feature>
<comment type="caution">
    <text evidence="2">The sequence shown here is derived from an EMBL/GenBank/DDBJ whole genome shotgun (WGS) entry which is preliminary data.</text>
</comment>
<feature type="region of interest" description="Disordered" evidence="1">
    <location>
        <begin position="126"/>
        <end position="215"/>
    </location>
</feature>
<reference evidence="2 3" key="1">
    <citation type="submission" date="2019-01" db="EMBL/GenBank/DDBJ databases">
        <title>Novel species of Nocardioides.</title>
        <authorList>
            <person name="Liu Q."/>
            <person name="X Y.-H."/>
        </authorList>
    </citation>
    <scope>NUCLEOTIDE SEQUENCE [LARGE SCALE GENOMIC DNA]</scope>
    <source>
        <strain evidence="2 3">HLT2-9</strain>
    </source>
</reference>
<organism evidence="2 3">
    <name type="scientific">Nocardioides zhouii</name>
    <dbReference type="NCBI Taxonomy" id="1168729"/>
    <lineage>
        <taxon>Bacteria</taxon>
        <taxon>Bacillati</taxon>
        <taxon>Actinomycetota</taxon>
        <taxon>Actinomycetes</taxon>
        <taxon>Propionibacteriales</taxon>
        <taxon>Nocardioidaceae</taxon>
        <taxon>Nocardioides</taxon>
    </lineage>
</organism>
<evidence type="ECO:0000313" key="3">
    <source>
        <dbReference type="Proteomes" id="UP000291101"/>
    </source>
</evidence>
<protein>
    <recommendedName>
        <fullName evidence="4">IF2 family translation initiation factor</fullName>
    </recommendedName>
</protein>
<evidence type="ECO:0008006" key="4">
    <source>
        <dbReference type="Google" id="ProtNLM"/>
    </source>
</evidence>
<proteinExistence type="predicted"/>
<evidence type="ECO:0000313" key="2">
    <source>
        <dbReference type="EMBL" id="RYC14870.1"/>
    </source>
</evidence>
<dbReference type="RefSeq" id="WP_129424073.1">
    <property type="nucleotide sequence ID" value="NZ_SDWV01000001.1"/>
</dbReference>
<dbReference type="EMBL" id="SDWV01000001">
    <property type="protein sequence ID" value="RYC14870.1"/>
    <property type="molecule type" value="Genomic_DNA"/>
</dbReference>
<feature type="compositionally biased region" description="Low complexity" evidence="1">
    <location>
        <begin position="134"/>
        <end position="155"/>
    </location>
</feature>
<gene>
    <name evidence="2" type="ORF">EUA94_01755</name>
</gene>
<sequence>MINTLIALPYELARLPLTVVDKTLARRMDETSAPRVTFDRAIGSADKLAGALLSNHNLAERGAERLERSDKLVTAVRLEQQAEARRTEAAQTLRSGRDEAARKRQQAKDVAASGLVEADAAEARAKQEAKTRATRSAAAKKAAANKRAAAKTATAKQRKANATRAVEAKKTAAQRSSKDELKDARETKQSATEARADAKRLSNLADAKKQERKQD</sequence>
<accession>A0A4Q2TC62</accession>